<evidence type="ECO:0000256" key="1">
    <source>
        <dbReference type="ARBA" id="ARBA00009809"/>
    </source>
</evidence>
<accession>A0ABM4DG23</accession>
<dbReference type="EC" id="3.2.1.23" evidence="4"/>
<evidence type="ECO:0000259" key="8">
    <source>
        <dbReference type="Pfam" id="PF21317"/>
    </source>
</evidence>
<evidence type="ECO:0000256" key="2">
    <source>
        <dbReference type="ARBA" id="ARBA00022801"/>
    </source>
</evidence>
<dbReference type="Gene3D" id="2.60.120.260">
    <property type="entry name" value="Galactose-binding domain-like"/>
    <property type="match status" value="2"/>
</dbReference>
<dbReference type="InterPro" id="IPR019801">
    <property type="entry name" value="Glyco_hydro_35_CS"/>
</dbReference>
<feature type="domain" description="Glycoside hydrolase 35 catalytic" evidence="7">
    <location>
        <begin position="31"/>
        <end position="352"/>
    </location>
</feature>
<dbReference type="GeneID" id="100197858"/>
<protein>
    <recommendedName>
        <fullName evidence="4">Beta-galactosidase</fullName>
        <ecNumber evidence="4">3.2.1.23</ecNumber>
    </recommendedName>
</protein>
<feature type="domain" description="Beta-galactosidase 1-like first all-beta" evidence="8">
    <location>
        <begin position="398"/>
        <end position="498"/>
    </location>
</feature>
<dbReference type="SUPFAM" id="SSF49785">
    <property type="entry name" value="Galactose-binding domain-like"/>
    <property type="match status" value="1"/>
</dbReference>
<dbReference type="Pfam" id="PF21317">
    <property type="entry name" value="BetaGal_ABD_1"/>
    <property type="match status" value="1"/>
</dbReference>
<keyword evidence="2 4" id="KW-0378">Hydrolase</keyword>
<evidence type="ECO:0000313" key="10">
    <source>
        <dbReference type="Proteomes" id="UP001652625"/>
    </source>
</evidence>
<sequence>MIFNVFISLLIVFAKVSSSERTFKIDYENNKFLKDGTEFRYISGSIHYMRIPEDYWEDRLSKIRKAGLNAIQTYIPWNFHEPTEGNFQFGGQQNVFKFLKLAQKYDLLVILRPGPYICAEWEFGGFPYWLLKKVGNKTMQLRTSDNLYLQKVENYMSVLLSGLRPYLYENGGPIITVQVENEYGSYGCDHEYMYKLESIFRKYLGENVILFTTDGAGDSYLKCGTIKSLFATVDFGPTAEPKQYFDIQRKYQPLGPLINSEFYTGWLDHWGGQHAHTSLEVVTDTLDKMLALNASVNMYMFEGGTNFGFMNGANQDSNSLQPQPTSYDYDAPLSEAGDPTEKYFAIQHVVSKYLPVPPGPQPKPTEKTAYGKLYAYKVVSIFDALDKMSRERRYESSLSFEDLNVAYGYVLYNALVLCHQNENLLQLTKFHDRSYIIVDKVLQGVLDRNSNNSILLNCSVDQIELSIMVENQGRVNYGPFMTDTNKGILGDVLWNGEPIDIKVKHVLDNDVFKNVQNVAVISSQVASPAFYFFNLSILVEPTDTFLKLDIWRKGVSVVNTFNVGRYWWIGPQRTLYIPRHVLQKDNIIVLFETETIFPITDAYIEFVSSPIIG</sequence>
<comment type="similarity">
    <text evidence="1 5">Belongs to the glycosyl hydrolase 35 family.</text>
</comment>
<dbReference type="PROSITE" id="PS01182">
    <property type="entry name" value="GLYCOSYL_HYDROL_F35"/>
    <property type="match status" value="1"/>
</dbReference>
<dbReference type="InterPro" id="IPR031330">
    <property type="entry name" value="Gly_Hdrlase_35_cat"/>
</dbReference>
<dbReference type="InterPro" id="IPR017853">
    <property type="entry name" value="GH"/>
</dbReference>
<dbReference type="SUPFAM" id="SSF51445">
    <property type="entry name" value="(Trans)glycosidases"/>
    <property type="match status" value="1"/>
</dbReference>
<dbReference type="Pfam" id="PF01301">
    <property type="entry name" value="Glyco_hydro_35"/>
    <property type="match status" value="1"/>
</dbReference>
<evidence type="ECO:0000256" key="5">
    <source>
        <dbReference type="RuleBase" id="RU003679"/>
    </source>
</evidence>
<dbReference type="PRINTS" id="PR00742">
    <property type="entry name" value="GLHYDRLASE35"/>
</dbReference>
<keyword evidence="3 4" id="KW-0326">Glycosidase</keyword>
<evidence type="ECO:0000256" key="6">
    <source>
        <dbReference type="SAM" id="SignalP"/>
    </source>
</evidence>
<reference evidence="11" key="1">
    <citation type="submission" date="2025-08" db="UniProtKB">
        <authorList>
            <consortium name="RefSeq"/>
        </authorList>
    </citation>
    <scope>IDENTIFICATION</scope>
</reference>
<dbReference type="RefSeq" id="XP_065673370.1">
    <property type="nucleotide sequence ID" value="XM_065817298.1"/>
</dbReference>
<evidence type="ECO:0000259" key="9">
    <source>
        <dbReference type="Pfam" id="PF21467"/>
    </source>
</evidence>
<feature type="signal peptide" evidence="6">
    <location>
        <begin position="1"/>
        <end position="19"/>
    </location>
</feature>
<gene>
    <name evidence="11" type="primary">LOC100197858</name>
</gene>
<proteinExistence type="inferred from homology"/>
<dbReference type="InterPro" id="IPR048912">
    <property type="entry name" value="BetaGal1-like_ABD1"/>
</dbReference>
<comment type="catalytic activity">
    <reaction evidence="4">
        <text>Hydrolysis of terminal non-reducing beta-D-galactose residues in beta-D-galactosides.</text>
        <dbReference type="EC" id="3.2.1.23"/>
    </reaction>
</comment>
<dbReference type="PANTHER" id="PTHR23421">
    <property type="entry name" value="BETA-GALACTOSIDASE RELATED"/>
    <property type="match status" value="1"/>
</dbReference>
<feature type="chain" id="PRO_5046803891" description="Beta-galactosidase" evidence="6">
    <location>
        <begin position="20"/>
        <end position="613"/>
    </location>
</feature>
<keyword evidence="10" id="KW-1185">Reference proteome</keyword>
<dbReference type="Gene3D" id="3.20.20.80">
    <property type="entry name" value="Glycosidases"/>
    <property type="match status" value="1"/>
</dbReference>
<dbReference type="InterPro" id="IPR048913">
    <property type="entry name" value="BetaGal_gal-bd"/>
</dbReference>
<evidence type="ECO:0000256" key="4">
    <source>
        <dbReference type="RuleBase" id="RU000675"/>
    </source>
</evidence>
<evidence type="ECO:0000313" key="11">
    <source>
        <dbReference type="RefSeq" id="XP_065673370.1"/>
    </source>
</evidence>
<evidence type="ECO:0000259" key="7">
    <source>
        <dbReference type="Pfam" id="PF01301"/>
    </source>
</evidence>
<dbReference type="InterPro" id="IPR001944">
    <property type="entry name" value="Glycoside_Hdrlase_35"/>
</dbReference>
<dbReference type="InterPro" id="IPR008979">
    <property type="entry name" value="Galactose-bd-like_sf"/>
</dbReference>
<name>A0ABM4DG23_HYDVU</name>
<dbReference type="Proteomes" id="UP001652625">
    <property type="component" value="Chromosome 14"/>
</dbReference>
<keyword evidence="6" id="KW-0732">Signal</keyword>
<dbReference type="Pfam" id="PF21467">
    <property type="entry name" value="BetaGal_gal-bd"/>
    <property type="match status" value="1"/>
</dbReference>
<evidence type="ECO:0000256" key="3">
    <source>
        <dbReference type="ARBA" id="ARBA00023295"/>
    </source>
</evidence>
<dbReference type="InterPro" id="IPR026283">
    <property type="entry name" value="B-gal_1-like"/>
</dbReference>
<dbReference type="PIRSF" id="PIRSF006336">
    <property type="entry name" value="B-gal"/>
    <property type="match status" value="1"/>
</dbReference>
<organism evidence="10 11">
    <name type="scientific">Hydra vulgaris</name>
    <name type="common">Hydra</name>
    <name type="synonym">Hydra attenuata</name>
    <dbReference type="NCBI Taxonomy" id="6087"/>
    <lineage>
        <taxon>Eukaryota</taxon>
        <taxon>Metazoa</taxon>
        <taxon>Cnidaria</taxon>
        <taxon>Hydrozoa</taxon>
        <taxon>Hydroidolina</taxon>
        <taxon>Anthoathecata</taxon>
        <taxon>Aplanulata</taxon>
        <taxon>Hydridae</taxon>
        <taxon>Hydra</taxon>
    </lineage>
</organism>
<feature type="domain" description="Beta-galactosidase galactose-binding" evidence="9">
    <location>
        <begin position="528"/>
        <end position="584"/>
    </location>
</feature>